<dbReference type="RefSeq" id="WP_408622594.1">
    <property type="nucleotide sequence ID" value="NZ_JBEQCT010000002.1"/>
</dbReference>
<evidence type="ECO:0000256" key="2">
    <source>
        <dbReference type="ARBA" id="ARBA00009441"/>
    </source>
</evidence>
<reference evidence="12 13" key="1">
    <citation type="journal article" date="2013" name="Int. J. Syst. Evol. Microbiol.">
        <title>Celerinatantimonas yamalensis sp. nov., a cold-adapted diazotrophic bacterium from a cold permafrost brine.</title>
        <authorList>
            <person name="Shcherbakova V."/>
            <person name="Chuvilskaya N."/>
            <person name="Rivkina E."/>
            <person name="Demidov N."/>
            <person name="Uchaeva V."/>
            <person name="Suetin S."/>
            <person name="Suzina N."/>
            <person name="Gilichinsky D."/>
        </authorList>
    </citation>
    <scope>NUCLEOTIDE SEQUENCE [LARGE SCALE GENOMIC DNA]</scope>
    <source>
        <strain evidence="12 13">C7</strain>
    </source>
</reference>
<dbReference type="EMBL" id="JBEQCT010000002">
    <property type="protein sequence ID" value="MFM2484414.1"/>
    <property type="molecule type" value="Genomic_DNA"/>
</dbReference>
<gene>
    <name evidence="12" type="primary">recN</name>
    <name evidence="12" type="ORF">ABUE30_04920</name>
</gene>
<evidence type="ECO:0000259" key="11">
    <source>
        <dbReference type="Pfam" id="PF02463"/>
    </source>
</evidence>
<evidence type="ECO:0000256" key="10">
    <source>
        <dbReference type="SAM" id="Coils"/>
    </source>
</evidence>
<dbReference type="NCBIfam" id="NF008121">
    <property type="entry name" value="PRK10869.1"/>
    <property type="match status" value="1"/>
</dbReference>
<dbReference type="NCBIfam" id="TIGR00634">
    <property type="entry name" value="recN"/>
    <property type="match status" value="1"/>
</dbReference>
<evidence type="ECO:0000256" key="1">
    <source>
        <dbReference type="ARBA" id="ARBA00003618"/>
    </source>
</evidence>
<evidence type="ECO:0000256" key="7">
    <source>
        <dbReference type="ARBA" id="ARBA00023204"/>
    </source>
</evidence>
<dbReference type="PANTHER" id="PTHR11059">
    <property type="entry name" value="DNA REPAIR PROTEIN RECN"/>
    <property type="match status" value="1"/>
</dbReference>
<keyword evidence="13" id="KW-1185">Reference proteome</keyword>
<keyword evidence="7 9" id="KW-0234">DNA repair</keyword>
<sequence>MLTQLTVQNFAIVRFLELDIASGMTTITGETGAGKSIAVDALGLCLGDRAEAAMVRPNEKKAEVSARFDIRHNLSAQQWLQDNQLDDEGECILRRVVTHEGRSKAYINSTPVPVNQLKLLGSRLVSIHGQHAHHELLKPARQLAIVDDYGHHQSLIEQVASTYQHWQELRHEKERRLTEQAALQARQQLLEYQVEELDQFSLQPDEYQQLDAQHKRLAHSAELLESCQQLSSMLCQDDEVNALSMLQQGCKKIADLLDYEPNLQSAYDLLQEAVIQVEEVGDQLGHAADQLELDPEQFTQLEERLSQALDLARKHQVNPEQLPEHHQQLAQELQQLAEADEQLLGMDEQISQSWQDYTRQAAKLSQSRNRHAKHLSQLLEKSIRQLSMPKACFQIQINSDEHHPSLNGWDKAELMVSTNPGQPLQAMSKVVSGGELSRIGLAIQVLGAEHISVPTLIFDEVDVGISGPTAAVVGQMLRQLGKTNQVLCVTHLPQVAGNGHHQLRVSKKQQKQSTETLMVALNEQERIEELARLLAGNEITDTALANARELLSHQD</sequence>
<dbReference type="Proteomes" id="UP001629953">
    <property type="component" value="Unassembled WGS sequence"/>
</dbReference>
<name>A0ABW9G418_9GAMM</name>
<accession>A0ABW9G418</accession>
<protein>
    <recommendedName>
        <fullName evidence="3 9">DNA repair protein RecN</fullName>
    </recommendedName>
    <alternativeName>
        <fullName evidence="8 9">Recombination protein N</fullName>
    </alternativeName>
</protein>
<keyword evidence="10" id="KW-0175">Coiled coil</keyword>
<evidence type="ECO:0000256" key="3">
    <source>
        <dbReference type="ARBA" id="ARBA00021315"/>
    </source>
</evidence>
<organism evidence="12 13">
    <name type="scientific">Celerinatantimonas yamalensis</name>
    <dbReference type="NCBI Taxonomy" id="559956"/>
    <lineage>
        <taxon>Bacteria</taxon>
        <taxon>Pseudomonadati</taxon>
        <taxon>Pseudomonadota</taxon>
        <taxon>Gammaproteobacteria</taxon>
        <taxon>Celerinatantimonadaceae</taxon>
        <taxon>Celerinatantimonas</taxon>
    </lineage>
</organism>
<dbReference type="InterPro" id="IPR027417">
    <property type="entry name" value="P-loop_NTPase"/>
</dbReference>
<proteinExistence type="inferred from homology"/>
<keyword evidence="5 9" id="KW-0227">DNA damage</keyword>
<evidence type="ECO:0000256" key="9">
    <source>
        <dbReference type="PIRNR" id="PIRNR003128"/>
    </source>
</evidence>
<dbReference type="SUPFAM" id="SSF52540">
    <property type="entry name" value="P-loop containing nucleoside triphosphate hydrolases"/>
    <property type="match status" value="2"/>
</dbReference>
<dbReference type="InterPro" id="IPR003395">
    <property type="entry name" value="RecF/RecN/SMC_N"/>
</dbReference>
<feature type="coiled-coil region" evidence="10">
    <location>
        <begin position="322"/>
        <end position="349"/>
    </location>
</feature>
<dbReference type="Gene3D" id="3.40.50.300">
    <property type="entry name" value="P-loop containing nucleotide triphosphate hydrolases"/>
    <property type="match status" value="2"/>
</dbReference>
<comment type="similarity">
    <text evidence="2 9">Belongs to the RecN family.</text>
</comment>
<comment type="function">
    <text evidence="1 9">May be involved in recombinational repair of damaged DNA.</text>
</comment>
<keyword evidence="6" id="KW-0067">ATP-binding</keyword>
<dbReference type="InterPro" id="IPR004604">
    <property type="entry name" value="DNA_recomb/repair_RecN"/>
</dbReference>
<dbReference type="CDD" id="cd03241">
    <property type="entry name" value="ABC_RecN"/>
    <property type="match status" value="2"/>
</dbReference>
<evidence type="ECO:0000256" key="8">
    <source>
        <dbReference type="ARBA" id="ARBA00033408"/>
    </source>
</evidence>
<evidence type="ECO:0000313" key="12">
    <source>
        <dbReference type="EMBL" id="MFM2484414.1"/>
    </source>
</evidence>
<comment type="caution">
    <text evidence="12">The sequence shown here is derived from an EMBL/GenBank/DDBJ whole genome shotgun (WGS) entry which is preliminary data.</text>
</comment>
<evidence type="ECO:0000256" key="4">
    <source>
        <dbReference type="ARBA" id="ARBA00022741"/>
    </source>
</evidence>
<evidence type="ECO:0000313" key="13">
    <source>
        <dbReference type="Proteomes" id="UP001629953"/>
    </source>
</evidence>
<feature type="domain" description="RecF/RecN/SMC N-terminal" evidence="11">
    <location>
        <begin position="1"/>
        <end position="513"/>
    </location>
</feature>
<evidence type="ECO:0000256" key="6">
    <source>
        <dbReference type="ARBA" id="ARBA00022840"/>
    </source>
</evidence>
<evidence type="ECO:0000256" key="5">
    <source>
        <dbReference type="ARBA" id="ARBA00022763"/>
    </source>
</evidence>
<dbReference type="PIRSF" id="PIRSF003128">
    <property type="entry name" value="RecN"/>
    <property type="match status" value="1"/>
</dbReference>
<dbReference type="PANTHER" id="PTHR11059:SF0">
    <property type="entry name" value="DNA REPAIR PROTEIN RECN"/>
    <property type="match status" value="1"/>
</dbReference>
<dbReference type="Pfam" id="PF02463">
    <property type="entry name" value="SMC_N"/>
    <property type="match status" value="1"/>
</dbReference>
<keyword evidence="4" id="KW-0547">Nucleotide-binding</keyword>